<feature type="domain" description="Aminotransferase class I/classII large" evidence="5">
    <location>
        <begin position="5"/>
        <end position="116"/>
    </location>
</feature>
<keyword evidence="2" id="KW-0808">Transferase</keyword>
<comment type="caution">
    <text evidence="6">The sequence shown here is derived from an EMBL/GenBank/DDBJ whole genome shotgun (WGS) entry which is preliminary data.</text>
</comment>
<dbReference type="InterPro" id="IPR015424">
    <property type="entry name" value="PyrdxlP-dep_Trfase"/>
</dbReference>
<dbReference type="SUPFAM" id="SSF53383">
    <property type="entry name" value="PLP-dependent transferases"/>
    <property type="match status" value="1"/>
</dbReference>
<dbReference type="Gene3D" id="3.90.1150.10">
    <property type="entry name" value="Aspartate Aminotransferase, domain 1"/>
    <property type="match status" value="1"/>
</dbReference>
<dbReference type="EMBL" id="BAABKQ010000001">
    <property type="protein sequence ID" value="GAA4805418.1"/>
    <property type="molecule type" value="Genomic_DNA"/>
</dbReference>
<evidence type="ECO:0000259" key="5">
    <source>
        <dbReference type="Pfam" id="PF00155"/>
    </source>
</evidence>
<dbReference type="Pfam" id="PF00155">
    <property type="entry name" value="Aminotran_1_2"/>
    <property type="match status" value="1"/>
</dbReference>
<feature type="signal peptide" evidence="4">
    <location>
        <begin position="1"/>
        <end position="27"/>
    </location>
</feature>
<evidence type="ECO:0000313" key="7">
    <source>
        <dbReference type="Proteomes" id="UP001500839"/>
    </source>
</evidence>
<dbReference type="PANTHER" id="PTHR43643:SF3">
    <property type="entry name" value="HISTIDINOL-PHOSPHATE AMINOTRANSFERASE"/>
    <property type="match status" value="1"/>
</dbReference>
<sequence>MRSGTPPLIGALRKVFVPFSVSTLAQAAALACLDAEEELLERTGHVVAERGRMAAALAGAGYLVAPSAANFLWLPLGARSAEYSGRSADAKVIIRPYGDDGVRITVGTPEENDAFLAFATGAEALRIAGM</sequence>
<gene>
    <name evidence="6" type="ORF">GCM10023353_05340</name>
</gene>
<dbReference type="InterPro" id="IPR050106">
    <property type="entry name" value="HistidinolP_aminotransfase"/>
</dbReference>
<proteinExistence type="predicted"/>
<evidence type="ECO:0000313" key="6">
    <source>
        <dbReference type="EMBL" id="GAA4805418.1"/>
    </source>
</evidence>
<reference evidence="7" key="1">
    <citation type="journal article" date="2019" name="Int. J. Syst. Evol. Microbiol.">
        <title>The Global Catalogue of Microorganisms (GCM) 10K type strain sequencing project: providing services to taxonomists for standard genome sequencing and annotation.</title>
        <authorList>
            <consortium name="The Broad Institute Genomics Platform"/>
            <consortium name="The Broad Institute Genome Sequencing Center for Infectious Disease"/>
            <person name="Wu L."/>
            <person name="Ma J."/>
        </authorList>
    </citation>
    <scope>NUCLEOTIDE SEQUENCE [LARGE SCALE GENOMIC DNA]</scope>
    <source>
        <strain evidence="7">JCM 18542</strain>
    </source>
</reference>
<dbReference type="InterPro" id="IPR004839">
    <property type="entry name" value="Aminotransferase_I/II_large"/>
</dbReference>
<evidence type="ECO:0000256" key="2">
    <source>
        <dbReference type="ARBA" id="ARBA00022679"/>
    </source>
</evidence>
<protein>
    <recommendedName>
        <fullName evidence="5">Aminotransferase class I/classII large domain-containing protein</fullName>
    </recommendedName>
</protein>
<keyword evidence="4" id="KW-0732">Signal</keyword>
<dbReference type="Proteomes" id="UP001500839">
    <property type="component" value="Unassembled WGS sequence"/>
</dbReference>
<name>A0ABP9C848_9ACTN</name>
<evidence type="ECO:0000256" key="3">
    <source>
        <dbReference type="ARBA" id="ARBA00022898"/>
    </source>
</evidence>
<keyword evidence="3" id="KW-0663">Pyridoxal phosphate</keyword>
<dbReference type="InterPro" id="IPR015422">
    <property type="entry name" value="PyrdxlP-dep_Trfase_small"/>
</dbReference>
<dbReference type="PROSITE" id="PS51257">
    <property type="entry name" value="PROKAR_LIPOPROTEIN"/>
    <property type="match status" value="1"/>
</dbReference>
<accession>A0ABP9C848</accession>
<organism evidence="6 7">
    <name type="scientific">Tomitella cavernea</name>
    <dbReference type="NCBI Taxonomy" id="1387982"/>
    <lineage>
        <taxon>Bacteria</taxon>
        <taxon>Bacillati</taxon>
        <taxon>Actinomycetota</taxon>
        <taxon>Actinomycetes</taxon>
        <taxon>Mycobacteriales</taxon>
        <taxon>Tomitella</taxon>
    </lineage>
</organism>
<evidence type="ECO:0000256" key="1">
    <source>
        <dbReference type="ARBA" id="ARBA00022576"/>
    </source>
</evidence>
<keyword evidence="7" id="KW-1185">Reference proteome</keyword>
<dbReference type="PANTHER" id="PTHR43643">
    <property type="entry name" value="HISTIDINOL-PHOSPHATE AMINOTRANSFERASE 2"/>
    <property type="match status" value="1"/>
</dbReference>
<keyword evidence="1" id="KW-0032">Aminotransferase</keyword>
<feature type="chain" id="PRO_5046571373" description="Aminotransferase class I/classII large domain-containing protein" evidence="4">
    <location>
        <begin position="28"/>
        <end position="130"/>
    </location>
</feature>
<evidence type="ECO:0000256" key="4">
    <source>
        <dbReference type="SAM" id="SignalP"/>
    </source>
</evidence>